<dbReference type="PROSITE" id="PS51318">
    <property type="entry name" value="TAT"/>
    <property type="match status" value="1"/>
</dbReference>
<dbReference type="Proteomes" id="UP000199441">
    <property type="component" value="Unassembled WGS sequence"/>
</dbReference>
<evidence type="ECO:0000313" key="6">
    <source>
        <dbReference type="Proteomes" id="UP000199441"/>
    </source>
</evidence>
<reference evidence="6" key="1">
    <citation type="submission" date="2016-10" db="EMBL/GenBank/DDBJ databases">
        <authorList>
            <person name="Varghese N."/>
            <person name="Submissions S."/>
        </authorList>
    </citation>
    <scope>NUCLEOTIDE SEQUENCE [LARGE SCALE GENOMIC DNA]</scope>
    <source>
        <strain evidence="6">DSM 26922</strain>
    </source>
</reference>
<dbReference type="OrthoDB" id="9803988at2"/>
<dbReference type="GO" id="GO:0030288">
    <property type="term" value="C:outer membrane-bounded periplasmic space"/>
    <property type="evidence" value="ECO:0007669"/>
    <property type="project" value="UniProtKB-ARBA"/>
</dbReference>
<accession>A0A1H2TJ41</accession>
<evidence type="ECO:0000259" key="4">
    <source>
        <dbReference type="Pfam" id="PF00496"/>
    </source>
</evidence>
<comment type="similarity">
    <text evidence="2">Belongs to the bacterial solute-binding protein 5 family.</text>
</comment>
<comment type="subcellular location">
    <subcellularLocation>
        <location evidence="1">Periplasm</location>
    </subcellularLocation>
</comment>
<dbReference type="SUPFAM" id="SSF53850">
    <property type="entry name" value="Periplasmic binding protein-like II"/>
    <property type="match status" value="1"/>
</dbReference>
<dbReference type="RefSeq" id="WP_089945485.1">
    <property type="nucleotide sequence ID" value="NZ_FNOI01000001.1"/>
</dbReference>
<name>A0A1H2TJ41_9RHOB</name>
<protein>
    <submittedName>
        <fullName evidence="5">Peptide/nickel transport system substrate-binding protein</fullName>
    </submittedName>
</protein>
<evidence type="ECO:0000256" key="1">
    <source>
        <dbReference type="ARBA" id="ARBA00004418"/>
    </source>
</evidence>
<feature type="domain" description="Solute-binding protein family 5" evidence="4">
    <location>
        <begin position="107"/>
        <end position="463"/>
    </location>
</feature>
<organism evidence="5 6">
    <name type="scientific">Litoreibacter albidus</name>
    <dbReference type="NCBI Taxonomy" id="670155"/>
    <lineage>
        <taxon>Bacteria</taxon>
        <taxon>Pseudomonadati</taxon>
        <taxon>Pseudomonadota</taxon>
        <taxon>Alphaproteobacteria</taxon>
        <taxon>Rhodobacterales</taxon>
        <taxon>Roseobacteraceae</taxon>
        <taxon>Litoreibacter</taxon>
    </lineage>
</organism>
<dbReference type="STRING" id="670155.SAMN04488001_1167"/>
<dbReference type="GO" id="GO:0015833">
    <property type="term" value="P:peptide transport"/>
    <property type="evidence" value="ECO:0007669"/>
    <property type="project" value="TreeGrafter"/>
</dbReference>
<dbReference type="InterPro" id="IPR039424">
    <property type="entry name" value="SBP_5"/>
</dbReference>
<dbReference type="Gene3D" id="3.40.190.10">
    <property type="entry name" value="Periplasmic binding protein-like II"/>
    <property type="match status" value="1"/>
</dbReference>
<evidence type="ECO:0000313" key="5">
    <source>
        <dbReference type="EMBL" id="SDW43274.1"/>
    </source>
</evidence>
<keyword evidence="6" id="KW-1185">Reference proteome</keyword>
<dbReference type="PANTHER" id="PTHR30290:SF38">
    <property type="entry name" value="D,D-DIPEPTIDE-BINDING PERIPLASMIC PROTEIN DDPA-RELATED"/>
    <property type="match status" value="1"/>
</dbReference>
<evidence type="ECO:0000256" key="3">
    <source>
        <dbReference type="ARBA" id="ARBA00022729"/>
    </source>
</evidence>
<dbReference type="Pfam" id="PF00496">
    <property type="entry name" value="SBP_bac_5"/>
    <property type="match status" value="1"/>
</dbReference>
<gene>
    <name evidence="5" type="ORF">SAMN04488001_1167</name>
</gene>
<dbReference type="AlphaFoldDB" id="A0A1H2TJ41"/>
<dbReference type="GO" id="GO:0043190">
    <property type="term" value="C:ATP-binding cassette (ABC) transporter complex"/>
    <property type="evidence" value="ECO:0007669"/>
    <property type="project" value="InterPro"/>
</dbReference>
<dbReference type="PANTHER" id="PTHR30290">
    <property type="entry name" value="PERIPLASMIC BINDING COMPONENT OF ABC TRANSPORTER"/>
    <property type="match status" value="1"/>
</dbReference>
<sequence>MTKQTFNGGPVHRAVDMYAAEHKAGLMDRREFLTRATMMGVTATAAYGMIGATPAKAAGHAQQGGTLRMQMEVRALKDPRTFDWTQMAYFTAGWLEYMVEYNSDGSFEPMLLESWEINDDATEYTLNVRKGVKWNNGDDFTADDVARMVTAWCDKSVEGNSMAGRFAILIDPDTDNAIEGAISVVDSHTVKLALPAPDITLIAGMSDYPAAVYHSSATGTPEDMVANPIGTGPYKPEMLEVGVKAVIVRNEGFDWWGYAAGKGAYLDRIEYIDYGTDPAAWVAAADAEEVDCFYETVGEFVDVMDGLGWEKTEVASGATIAIRPNQEAEDADGVKPYADVRVRRAIAMAVDRAVCLELGYAGQGQVGENTHVGPMHPEYADVPGLEHDPAGAKALLDEAGMADYEFELISIDDDWRKNTTDAVGAQLRDAGFNIKRTIIPGTTFWNDWTKYGFSSTNWNHRPLGVQTLGLAYRSGEAWNESAFSNAEFDAALAEANSIADNDKRRVVMEKLQTIMRDEGVTLQPYWRSLYRHNAAGFVGLDMHIAYLPQLYKWGVAA</sequence>
<proteinExistence type="inferred from homology"/>
<dbReference type="EMBL" id="FNOI01000001">
    <property type="protein sequence ID" value="SDW43274.1"/>
    <property type="molecule type" value="Genomic_DNA"/>
</dbReference>
<evidence type="ECO:0000256" key="2">
    <source>
        <dbReference type="ARBA" id="ARBA00005695"/>
    </source>
</evidence>
<dbReference type="PIRSF" id="PIRSF002741">
    <property type="entry name" value="MppA"/>
    <property type="match status" value="1"/>
</dbReference>
<dbReference type="InterPro" id="IPR006311">
    <property type="entry name" value="TAT_signal"/>
</dbReference>
<dbReference type="InterPro" id="IPR030678">
    <property type="entry name" value="Peptide/Ni-bd"/>
</dbReference>
<dbReference type="InterPro" id="IPR000914">
    <property type="entry name" value="SBP_5_dom"/>
</dbReference>
<keyword evidence="3" id="KW-0732">Signal</keyword>
<dbReference type="GO" id="GO:1904680">
    <property type="term" value="F:peptide transmembrane transporter activity"/>
    <property type="evidence" value="ECO:0007669"/>
    <property type="project" value="TreeGrafter"/>
</dbReference>
<dbReference type="Gene3D" id="3.10.105.10">
    <property type="entry name" value="Dipeptide-binding Protein, Domain 3"/>
    <property type="match status" value="1"/>
</dbReference>
<dbReference type="CDD" id="cd08503">
    <property type="entry name" value="PBP2_NikA_DppA_OppA_like_17"/>
    <property type="match status" value="1"/>
</dbReference>